<dbReference type="PANTHER" id="PTHR42782">
    <property type="entry name" value="SI:CH73-314G15.3"/>
    <property type="match status" value="1"/>
</dbReference>
<keyword evidence="2" id="KW-1185">Reference proteome</keyword>
<protein>
    <recommendedName>
        <fullName evidence="3">DUF455 domain-containing protein</fullName>
    </recommendedName>
</protein>
<dbReference type="Proteomes" id="UP000252182">
    <property type="component" value="Chromosome"/>
</dbReference>
<dbReference type="InterPro" id="IPR011197">
    <property type="entry name" value="UCP012318"/>
</dbReference>
<dbReference type="KEGG" id="hyf:DTO96_101719"/>
<dbReference type="RefSeq" id="WP_225972466.1">
    <property type="nucleotide sequence ID" value="NZ_CP031124.1"/>
</dbReference>
<sequence length="290" mass="32571">MMQQLPELLGEQGFPWLQTQDALELRAAALVVLACADLDEKRRLCLALQAKIQAGEVVLDVERSFLDDLVFTTQCPGRPAKPELMSALDVPRRRAHSLEGRQAMIHALAHIEFNAINLALDVMVRFAGLPDAFYWDWWRVAFEESYHFSLLREHLRGMGADYGDFPAHNGLWDMAEKTASSLGDRMAMVPRTLEARGLDACPLMRDKLRAAGDVRGADIVGIILHDEIGHVALGNRWFIYACELNSQNPVMQYRALAELYNAPRLRPPFNLTARRAAGFFEEELTALAAI</sequence>
<dbReference type="InterPro" id="IPR009078">
    <property type="entry name" value="Ferritin-like_SF"/>
</dbReference>
<dbReference type="EMBL" id="CP031124">
    <property type="protein sequence ID" value="AXF85979.1"/>
    <property type="molecule type" value="Genomic_DNA"/>
</dbReference>
<proteinExistence type="predicted"/>
<dbReference type="CDD" id="cd00657">
    <property type="entry name" value="Ferritin_like"/>
    <property type="match status" value="1"/>
</dbReference>
<dbReference type="PANTHER" id="PTHR42782:SF4">
    <property type="entry name" value="DUF455 DOMAIN-CONTAINING PROTEIN"/>
    <property type="match status" value="1"/>
</dbReference>
<dbReference type="AlphaFoldDB" id="A0A345DC91"/>
<dbReference type="SUPFAM" id="SSF47240">
    <property type="entry name" value="Ferritin-like"/>
    <property type="match status" value="1"/>
</dbReference>
<reference evidence="2" key="1">
    <citation type="submission" date="2018-07" db="EMBL/GenBank/DDBJ databases">
        <authorList>
            <person name="Kim H."/>
        </authorList>
    </citation>
    <scope>NUCLEOTIDE SEQUENCE [LARGE SCALE GENOMIC DNA]</scope>
    <source>
        <strain evidence="2">F02</strain>
    </source>
</reference>
<dbReference type="InterPro" id="IPR007402">
    <property type="entry name" value="DUF455"/>
</dbReference>
<gene>
    <name evidence="1" type="ORF">DTO96_101719</name>
</gene>
<organism evidence="1 2">
    <name type="scientific">Ephemeroptericola cinctiostellae</name>
    <dbReference type="NCBI Taxonomy" id="2268024"/>
    <lineage>
        <taxon>Bacteria</taxon>
        <taxon>Pseudomonadati</taxon>
        <taxon>Pseudomonadota</taxon>
        <taxon>Betaproteobacteria</taxon>
        <taxon>Burkholderiales</taxon>
        <taxon>Burkholderiaceae</taxon>
        <taxon>Ephemeroptericola</taxon>
    </lineage>
</organism>
<dbReference type="Pfam" id="PF04305">
    <property type="entry name" value="DUF455"/>
    <property type="match status" value="1"/>
</dbReference>
<evidence type="ECO:0000313" key="2">
    <source>
        <dbReference type="Proteomes" id="UP000252182"/>
    </source>
</evidence>
<evidence type="ECO:0000313" key="1">
    <source>
        <dbReference type="EMBL" id="AXF85979.1"/>
    </source>
</evidence>
<evidence type="ECO:0008006" key="3">
    <source>
        <dbReference type="Google" id="ProtNLM"/>
    </source>
</evidence>
<name>A0A345DC91_9BURK</name>
<accession>A0A345DC91</accession>
<dbReference type="PIRSF" id="PIRSF012318">
    <property type="entry name" value="UCP012318"/>
    <property type="match status" value="1"/>
</dbReference>